<feature type="compositionally biased region" description="Basic and acidic residues" evidence="5">
    <location>
        <begin position="502"/>
        <end position="515"/>
    </location>
</feature>
<feature type="compositionally biased region" description="Polar residues" evidence="5">
    <location>
        <begin position="159"/>
        <end position="169"/>
    </location>
</feature>
<feature type="region of interest" description="Disordered" evidence="5">
    <location>
        <begin position="1170"/>
        <end position="1203"/>
    </location>
</feature>
<feature type="region of interest" description="Disordered" evidence="5">
    <location>
        <begin position="728"/>
        <end position="778"/>
    </location>
</feature>
<feature type="domain" description="Beta/gamma crystallin 'Greek key'" evidence="6">
    <location>
        <begin position="1368"/>
        <end position="1424"/>
    </location>
</feature>
<reference evidence="7" key="3">
    <citation type="submission" date="2025-09" db="UniProtKB">
        <authorList>
            <consortium name="Ensembl"/>
        </authorList>
    </citation>
    <scope>IDENTIFICATION</scope>
</reference>
<dbReference type="Ensembl" id="ENSBIXT00000021168.1">
    <property type="protein sequence ID" value="ENSBIXP00000033726.1"/>
    <property type="gene ID" value="ENSBIXG00000016559.1"/>
</dbReference>
<feature type="region of interest" description="Disordered" evidence="5">
    <location>
        <begin position="926"/>
        <end position="1001"/>
    </location>
</feature>
<dbReference type="InterPro" id="IPR035992">
    <property type="entry name" value="Ricin_B-like_lectins"/>
</dbReference>
<feature type="compositionally biased region" description="Low complexity" evidence="5">
    <location>
        <begin position="991"/>
        <end position="1001"/>
    </location>
</feature>
<sequence length="1937" mass="210208">MPGALPTESGIFKKSRAQPPEENKRKPVLGKLGTLFTAGRRRNSRNGLESPTSSNTKPGSPKEVTSSRLPERETEKSQPLSGQPTPTDACEEGSPQEKCQEPEGEHPEGCVQAAPPDAKRSPGRGSHAAAAVQQGGESDSPQLEPLEAEGETFPDATATAEQLHSSLENSSKRENAEALIRSPGEDASPGAGREQEPTQGSRGVPGSPAGEHPADGAPRLCAHRGSPEPQGGLSQAPEDSSAPPGDPLAEGAENRAGSAPVNVKAEPPGQDCRPRERAHPAKVLTLDIYLSKTEAAQVDEPVVISPGAGDCGDCDDMEKRSSGRRSGRRRRSQRSTDSPGADPPLPDCEPRDDTVFEDEVAPDAAAENGCAEKKVKSPPQAAPNGGVASAAGLESKSSPSPKGQLRGEPERSKQPPPASSPTKRRGRSRVPEAVPTSPAGGPRPTAKDSPLKRAPDPVPSPAAKESGEEAARVIPRELTVKSSSLLPEIKPEHKRGPLPHLLDGRGDGGRSRDLGRSAGGSDAFEGLKPRNHFGVGRSTVTTKVTLPARPKHVELNLKNSKNLDSLGSEHNPFSQPVHKGNTATKISLFENKRANSSPRHTDIRGLKNTPASNKTFVERAKLNLAKKAKEMELPEKKVMPNSHQNGVPGKLSSAEAKVMLPEEETPVSQLSQGDKVVVQTDAGCPSEPVVAALTPVKDQEILGENDSKAANSKRLELENMTNMAENTPAILDTKDPPPTAIPNPQPGFSDSQPPAESSNGPSLSLAAPIPADDTKDTCAQAPVSSSLCTDLRESESHNGCTLPVSHHNNETMPPSKLAGGREGGGETSPPLSPEHSPQAVGDECPSKVLVQVRSFMLPVESMEGVCSQIITESSEVREAQLPSCHNNELQVVSVASGAPQKEEVQGNKGTSPKHIHCKEEHIVKSGAQVMPPESEATLPVQAQSEDNEKPLKAESTATSLPDNRSHLETPQRPSQSAVNGQGSPASLLNISAGSDDSVFDSSSDMEKFTEIIKKMDSTVCMPQKKKKTRLPNSPAPHFAMPPIHEDNLEKVFDPNVFTFGLGKKKEGQLEMSPALHLMQNLDTKSKLRPKRSSTEQSVLFKSLQTHTNGKDEPLAAPEVNDKENKDVQNGGVKRSRLEKSALFSSLLSSLPQDKIFSPSVTSVNTMTTSFGTAHSSSLSRPSVLQPVAESAPPCSTEKEQPSLPASNLKVFNFNSSDTSHSALKSLSPMEKCPQKEETKKDLDLQSNLPMSETKFSEFSKLKTNGDTSNHTESVLKSNLPSYGSSDTDFTGLFKASRFDPSISFSGMALSDTTTIRGSVQNKINPRPGKVVIYSEPDISEACIEVFSDVEDCSTWSLSPVILVKVVRGCWILYEKPNFEGHSIPLEEGELELSGLWGIEDILERNEDEAVSTKPMVIGSIRLVVQDYRVSQIDLFTEPEGLGLLNSYFDDTEEMQGFGIIQKTCSIKVHWGTWLIYEEPGFQGVPFILEPGEYPDLSFWDTEEAYIGSMRPLKMGGRKVEFPTDPKVVIYEKPFFEGKCMELETEMGRFIMEGGETEETTGDEHLSFVSVGSMKVLRGIWVAYENPDFTGEQYILDKGFYTSFEDWGGKNCKISSVQPICLDSFTGPRRRNQIHLFSEPHFQGCSQCFGETTSQIDDSFSTKSCRVLGGSWVAYDGENFSGNQYVLEEGHYPSLSAMGCHPGATFKSLRFIDVEFSEPTIILFEREDFKGKKIEFNTEIVNLRSLGFNTHIRSVQVIGGIWVTYEYGNYRGRQFLLSPAEVPKWYEFSGCHQIGSLRPFVQKRIYFRLRNKATGLFMSTNGNLEDLKLLRIQVMEDVGADDQIWIYQEGCIKCRIAEDCCLTISGSLVTSGSKLGLALEQNADSQFWSMKPDGRIYSKLKPNLVLDIKGGTQYDQNHLILNTVSKEKLTQVWEAMVL</sequence>
<feature type="compositionally biased region" description="Low complexity" evidence="5">
    <location>
        <begin position="556"/>
        <end position="566"/>
    </location>
</feature>
<feature type="compositionally biased region" description="Polar residues" evidence="5">
    <location>
        <begin position="746"/>
        <end position="762"/>
    </location>
</feature>
<evidence type="ECO:0000256" key="1">
    <source>
        <dbReference type="ARBA" id="ARBA00003689"/>
    </source>
</evidence>
<evidence type="ECO:0000256" key="2">
    <source>
        <dbReference type="ARBA" id="ARBA00009646"/>
    </source>
</evidence>
<evidence type="ECO:0000256" key="4">
    <source>
        <dbReference type="ARBA" id="ARBA00022737"/>
    </source>
</evidence>
<feature type="region of interest" description="Disordered" evidence="5">
    <location>
        <begin position="294"/>
        <end position="581"/>
    </location>
</feature>
<dbReference type="SUPFAM" id="SSF50370">
    <property type="entry name" value="Ricin B-like lectins"/>
    <property type="match status" value="1"/>
</dbReference>
<evidence type="ECO:0000313" key="8">
    <source>
        <dbReference type="Proteomes" id="UP000314981"/>
    </source>
</evidence>
<dbReference type="Pfam" id="PF00030">
    <property type="entry name" value="Crystall"/>
    <property type="match status" value="5"/>
</dbReference>
<dbReference type="InterPro" id="IPR050252">
    <property type="entry name" value="Beta/Gamma-Crystallin"/>
</dbReference>
<dbReference type="PANTHER" id="PTHR11818:SF2">
    <property type="entry name" value="BETA_GAMMA CRYSTALLIN DOMAIN-CONTAINING PROTEIN 1"/>
    <property type="match status" value="1"/>
</dbReference>
<evidence type="ECO:0000259" key="6">
    <source>
        <dbReference type="PROSITE" id="PS50915"/>
    </source>
</evidence>
<comment type="similarity">
    <text evidence="2">Belongs to the beta/gamma-crystallin family.</text>
</comment>
<feature type="compositionally biased region" description="Basic and acidic residues" evidence="5">
    <location>
        <begin position="465"/>
        <end position="479"/>
    </location>
</feature>
<feature type="compositionally biased region" description="Polar residues" evidence="5">
    <location>
        <begin position="45"/>
        <end position="68"/>
    </location>
</feature>
<feature type="domain" description="Beta/gamma crystallin 'Greek key'" evidence="6">
    <location>
        <begin position="1718"/>
        <end position="1758"/>
    </location>
</feature>
<keyword evidence="8" id="KW-1185">Reference proteome</keyword>
<keyword evidence="4" id="KW-0677">Repeat</keyword>
<dbReference type="InterPro" id="IPR011024">
    <property type="entry name" value="G_crystallin-like"/>
</dbReference>
<proteinExistence type="inferred from homology"/>
<feature type="region of interest" description="Disordered" evidence="5">
    <location>
        <begin position="1102"/>
        <end position="1133"/>
    </location>
</feature>
<dbReference type="Gene3D" id="2.80.10.50">
    <property type="match status" value="1"/>
</dbReference>
<feature type="compositionally biased region" description="Basic and acidic residues" evidence="5">
    <location>
        <begin position="98"/>
        <end position="108"/>
    </location>
</feature>
<feature type="region of interest" description="Disordered" evidence="5">
    <location>
        <begin position="794"/>
        <end position="843"/>
    </location>
</feature>
<dbReference type="PROSITE" id="PS50231">
    <property type="entry name" value="RICIN_B_LECTIN"/>
    <property type="match status" value="1"/>
</dbReference>
<reference evidence="7 8" key="1">
    <citation type="submission" date="2018-11" db="EMBL/GenBank/DDBJ databases">
        <title>Haplotype-resolved cattle genomes.</title>
        <authorList>
            <person name="Low W.Y."/>
            <person name="Tearle R."/>
            <person name="Bickhart D.M."/>
            <person name="Rosen B.D."/>
            <person name="Koren S."/>
            <person name="Rhie A."/>
            <person name="Hiendleder S."/>
            <person name="Phillippy A.M."/>
            <person name="Smith T.P.L."/>
            <person name="Williams J.L."/>
        </authorList>
    </citation>
    <scope>NUCLEOTIDE SEQUENCE [LARGE SCALE GENOMIC DNA]</scope>
</reference>
<feature type="domain" description="Beta/gamma crystallin 'Greek key'" evidence="6">
    <location>
        <begin position="1759"/>
        <end position="1800"/>
    </location>
</feature>
<organism evidence="7 8">
    <name type="scientific">Bos indicus x Bos taurus</name>
    <name type="common">Hybrid cattle</name>
    <dbReference type="NCBI Taxonomy" id="30522"/>
    <lineage>
        <taxon>Eukaryota</taxon>
        <taxon>Metazoa</taxon>
        <taxon>Chordata</taxon>
        <taxon>Craniata</taxon>
        <taxon>Vertebrata</taxon>
        <taxon>Euteleostomi</taxon>
        <taxon>Mammalia</taxon>
        <taxon>Eutheria</taxon>
        <taxon>Laurasiatheria</taxon>
        <taxon>Artiodactyla</taxon>
        <taxon>Ruminantia</taxon>
        <taxon>Pecora</taxon>
        <taxon>Bovidae</taxon>
        <taxon>Bovinae</taxon>
        <taxon>Bos</taxon>
    </lineage>
</organism>
<feature type="compositionally biased region" description="Polar residues" evidence="5">
    <location>
        <begin position="77"/>
        <end position="86"/>
    </location>
</feature>
<evidence type="ECO:0000256" key="5">
    <source>
        <dbReference type="SAM" id="MobiDB-lite"/>
    </source>
</evidence>
<dbReference type="PRINTS" id="PR01367">
    <property type="entry name" value="BGCRYSTALLIN"/>
</dbReference>
<name>A0A4W2ECR7_BOBOX</name>
<keyword evidence="3" id="KW-0273">Eye lens protein</keyword>
<evidence type="ECO:0000313" key="7">
    <source>
        <dbReference type="Ensembl" id="ENSBIXP00000033726.1"/>
    </source>
</evidence>
<dbReference type="SUPFAM" id="SSF49695">
    <property type="entry name" value="gamma-Crystallin-like"/>
    <property type="match status" value="3"/>
</dbReference>
<dbReference type="PROSITE" id="PS50915">
    <property type="entry name" value="CRYSTALLIN_BETA_GAMMA"/>
    <property type="match status" value="7"/>
</dbReference>
<feature type="compositionally biased region" description="Basic and acidic residues" evidence="5">
    <location>
        <begin position="445"/>
        <end position="455"/>
    </location>
</feature>
<protein>
    <recommendedName>
        <fullName evidence="6">Beta/gamma crystallin 'Greek key' domain-containing protein</fullName>
    </recommendedName>
</protein>
<feature type="compositionally biased region" description="Pro residues" evidence="5">
    <location>
        <begin position="736"/>
        <end position="745"/>
    </location>
</feature>
<feature type="domain" description="Beta/gamma crystallin 'Greek key'" evidence="6">
    <location>
        <begin position="1578"/>
        <end position="1620"/>
    </location>
</feature>
<dbReference type="InterPro" id="IPR001064">
    <property type="entry name" value="Beta/gamma_crystallin"/>
</dbReference>
<dbReference type="GO" id="GO:0005212">
    <property type="term" value="F:structural constituent of eye lens"/>
    <property type="evidence" value="ECO:0007669"/>
    <property type="project" value="UniProtKB-KW"/>
</dbReference>
<dbReference type="InterPro" id="IPR000772">
    <property type="entry name" value="Ricin_B_lectin"/>
</dbReference>
<dbReference type="PANTHER" id="PTHR11818">
    <property type="entry name" value="BETA/GAMMA CRYSTALLIN"/>
    <property type="match status" value="1"/>
</dbReference>
<dbReference type="Gene3D" id="2.60.20.10">
    <property type="entry name" value="Crystallins"/>
    <property type="match status" value="5"/>
</dbReference>
<feature type="compositionally biased region" description="Polar residues" evidence="5">
    <location>
        <begin position="971"/>
        <end position="989"/>
    </location>
</feature>
<dbReference type="Proteomes" id="UP000314981">
    <property type="component" value="Chromosome 9"/>
</dbReference>
<dbReference type="SMART" id="SM00458">
    <property type="entry name" value="RICIN"/>
    <property type="match status" value="1"/>
</dbReference>
<accession>A0A4W2ECR7</accession>
<feature type="region of interest" description="Disordered" evidence="5">
    <location>
        <begin position="1"/>
        <end position="281"/>
    </location>
</feature>
<evidence type="ECO:0000256" key="3">
    <source>
        <dbReference type="ARBA" id="ARBA00022613"/>
    </source>
</evidence>
<feature type="compositionally biased region" description="Basic residues" evidence="5">
    <location>
        <begin position="322"/>
        <end position="333"/>
    </location>
</feature>
<feature type="compositionally biased region" description="Polar residues" evidence="5">
    <location>
        <begin position="1170"/>
        <end position="1182"/>
    </location>
</feature>
<dbReference type="SMART" id="SM00247">
    <property type="entry name" value="XTALbg"/>
    <property type="match status" value="5"/>
</dbReference>
<reference evidence="7" key="2">
    <citation type="submission" date="2025-08" db="UniProtKB">
        <authorList>
            <consortium name="Ensembl"/>
        </authorList>
    </citation>
    <scope>IDENTIFICATION</scope>
</reference>
<dbReference type="Pfam" id="PF00652">
    <property type="entry name" value="Ricin_B_lectin"/>
    <property type="match status" value="1"/>
</dbReference>
<dbReference type="CDD" id="cd23464">
    <property type="entry name" value="beta-trefoil_Ricin_CRYBG1"/>
    <property type="match status" value="1"/>
</dbReference>
<feature type="domain" description="Beta/gamma crystallin 'Greek key'" evidence="6">
    <location>
        <begin position="1525"/>
        <end position="1577"/>
    </location>
</feature>
<feature type="domain" description="Beta/gamma crystallin 'Greek key'" evidence="6">
    <location>
        <begin position="1669"/>
        <end position="1712"/>
    </location>
</feature>
<feature type="domain" description="Beta/gamma crystallin 'Greek key'" evidence="6">
    <location>
        <begin position="1471"/>
        <end position="1513"/>
    </location>
</feature>
<feature type="compositionally biased region" description="Basic and acidic residues" evidence="5">
    <location>
        <begin position="1108"/>
        <end position="1126"/>
    </location>
</feature>
<comment type="function">
    <text evidence="1">Crystallins are the dominant structural components of the vertebrate eye lens.</text>
</comment>